<dbReference type="GO" id="GO:0031048">
    <property type="term" value="P:regulatory ncRNA-mediated heterochromatin formation"/>
    <property type="evidence" value="ECO:0007669"/>
    <property type="project" value="TreeGrafter"/>
</dbReference>
<evidence type="ECO:0000313" key="5">
    <source>
        <dbReference type="Proteomes" id="UP000789405"/>
    </source>
</evidence>
<dbReference type="InterPro" id="IPR027417">
    <property type="entry name" value="P-loop_NTPase"/>
</dbReference>
<dbReference type="InterPro" id="IPR057373">
    <property type="entry name" value="ZNFX1"/>
</dbReference>
<gene>
    <name evidence="4" type="ORF">DERYTH_LOCUS7871</name>
</gene>
<dbReference type="PANTHER" id="PTHR10887">
    <property type="entry name" value="DNA2/NAM7 HELICASE FAMILY"/>
    <property type="match status" value="1"/>
</dbReference>
<dbReference type="GO" id="GO:0031380">
    <property type="term" value="C:nuclear RNA-directed RNA polymerase complex"/>
    <property type="evidence" value="ECO:0007669"/>
    <property type="project" value="TreeGrafter"/>
</dbReference>
<dbReference type="PANTHER" id="PTHR10887:SF341">
    <property type="entry name" value="NFX1-TYPE ZINC FINGER-CONTAINING PROTEIN 1"/>
    <property type="match status" value="1"/>
</dbReference>
<dbReference type="InterPro" id="IPR047187">
    <property type="entry name" value="SF1_C_Upf1"/>
</dbReference>
<dbReference type="EMBL" id="CAJVPY010003923">
    <property type="protein sequence ID" value="CAG8605647.1"/>
    <property type="molecule type" value="Genomic_DNA"/>
</dbReference>
<dbReference type="InterPro" id="IPR045055">
    <property type="entry name" value="DNA2/NAM7-like"/>
</dbReference>
<dbReference type="Proteomes" id="UP000789405">
    <property type="component" value="Unassembled WGS sequence"/>
</dbReference>
<reference evidence="4" key="1">
    <citation type="submission" date="2021-06" db="EMBL/GenBank/DDBJ databases">
        <authorList>
            <person name="Kallberg Y."/>
            <person name="Tangrot J."/>
            <person name="Rosling A."/>
        </authorList>
    </citation>
    <scope>NUCLEOTIDE SEQUENCE</scope>
    <source>
        <strain evidence="4">MA453B</strain>
    </source>
</reference>
<name>A0A9N9CL11_9GLOM</name>
<dbReference type="OrthoDB" id="2423195at2759"/>
<sequence>MQNFADGFSTTDISTYTSDIRDCINFIYHQGSNNWFKMLYTYSDIIASQMERVDASSFDRLINMLTSPHVFKQTNEVYIDILRSLSSNNFLFEKLINYILVSWENRNILSYLKLLGSILTVTPIPIEYVKRIPLNRLNQVLKNKTPEIEFNVFEEEYYITNLKRLQNNANISNHNTDKIDLTPEYYDGLETAISYITNRIKKSLNPSFEEIFDLEALIQEPVIPRNLIDRSWNIKYPEVYWGVHYDLLRHELVEPLKRASAAFYATFNSTSPGRPFNKCVFYKDVRVIHSYIRVDCQVLVRVRFKPSRPVDWYSGQHLMYGTYVLLFKIDSKSKCVDESSLTFAYVEDFDINGLLTAEGECYIGLNFDIDRFKKLDLGGKYFMFESPVQYRYVKTCLQWLASKEIDDLIEMPLRQEIFGIGITRSSDFIPHYLRKCTLDLAPILSNDKHFHIVVGQDKWPQYEGANGASSYNVEKSIKDALEHIIYSRVAVIQAPSVTSKSILVSRATQLITQAFGRRHLPSPIFILTKTSFVLDKILEELLPIYPQLVRLGSSECRNPLLASRQINNVSKERLRARNQLGLQKVQKLEWLKLRGKLIDISNDIKCQSIQRFRCLSDEEFIRNSPNNFKFQLAQLAEKKTDNNEALQRSDELKERYKKWISETETSLDPLFDISEDMINKLKESYLFGNNFDDEDEDIVSILSEDEKNLLNLVTEDRFIDLIDEDIPEQQDVWYKKINIDHINRNNKFSDFWSTIKIPDDIWSLTPEERKKIRIKYDYAVNSHFNSTIKELHMRALDISCKLDHLRLIRWSEIVQFAPIIGITMTYAPTFREIIQNSGSRICIVDEASDIPEAELMSTLSLDKLEHLILIGDKHMSRPDVRSVIAQCGHRNVSLFERWMLIGGKSVELTQQSRMHPKIYKLVNVLYNCKLNIDSRANNIPSISGITSNLFFMSHARCDNVNRNGVIRNEYEAEFVANFAFYLFQQEHHFDPQRITILTPFKAQKQLIWSKLDPKLKQDSVITIRPPRRGDNGVQKTLGKIRVKLIDEYRNEENTIVILSLVGVAESLREKAMKILDSKDMAVVSLSRALHGLYIFGDCKMFDKSSVWKPVIDKAKEVGAYGTCLELKCVNHGTRTKIKCPEDFKELVLHGGCRKPCQKALLCGHHCSRTCHPIPHAKEKEHICENKDCKGDILIPPLSKSE</sequence>
<evidence type="ECO:0000259" key="3">
    <source>
        <dbReference type="Pfam" id="PF25396"/>
    </source>
</evidence>
<feature type="domain" description="DNA2/NAM7 helicase-like C-terminal" evidence="2">
    <location>
        <begin position="892"/>
        <end position="1098"/>
    </location>
</feature>
<dbReference type="InterPro" id="IPR041679">
    <property type="entry name" value="DNA2/NAM7-like_C"/>
</dbReference>
<dbReference type="CDD" id="cd18808">
    <property type="entry name" value="SF1_C_Upf1"/>
    <property type="match status" value="1"/>
</dbReference>
<proteinExistence type="predicted"/>
<dbReference type="Gene3D" id="3.40.50.300">
    <property type="entry name" value="P-loop containing nucleotide triphosphate hydrolases"/>
    <property type="match status" value="2"/>
</dbReference>
<evidence type="ECO:0000256" key="1">
    <source>
        <dbReference type="SAM" id="Coils"/>
    </source>
</evidence>
<comment type="caution">
    <text evidence="4">The sequence shown here is derived from an EMBL/GenBank/DDBJ whole genome shotgun (WGS) entry which is preliminary data.</text>
</comment>
<organism evidence="4 5">
    <name type="scientific">Dentiscutata erythropus</name>
    <dbReference type="NCBI Taxonomy" id="1348616"/>
    <lineage>
        <taxon>Eukaryota</taxon>
        <taxon>Fungi</taxon>
        <taxon>Fungi incertae sedis</taxon>
        <taxon>Mucoromycota</taxon>
        <taxon>Glomeromycotina</taxon>
        <taxon>Glomeromycetes</taxon>
        <taxon>Diversisporales</taxon>
        <taxon>Gigasporaceae</taxon>
        <taxon>Dentiscutata</taxon>
    </lineage>
</organism>
<dbReference type="Pfam" id="PF13087">
    <property type="entry name" value="AAA_12"/>
    <property type="match status" value="1"/>
</dbReference>
<dbReference type="Pfam" id="PF25396">
    <property type="entry name" value="ZNFX1"/>
    <property type="match status" value="1"/>
</dbReference>
<accession>A0A9N9CL11</accession>
<dbReference type="AlphaFoldDB" id="A0A9N9CL11"/>
<evidence type="ECO:0000313" key="4">
    <source>
        <dbReference type="EMBL" id="CAG8605647.1"/>
    </source>
</evidence>
<keyword evidence="1" id="KW-0175">Coiled coil</keyword>
<keyword evidence="5" id="KW-1185">Reference proteome</keyword>
<feature type="coiled-coil region" evidence="1">
    <location>
        <begin position="635"/>
        <end position="662"/>
    </location>
</feature>
<dbReference type="SUPFAM" id="SSF52540">
    <property type="entry name" value="P-loop containing nucleoside triphosphate hydrolases"/>
    <property type="match status" value="1"/>
</dbReference>
<evidence type="ECO:0000259" key="2">
    <source>
        <dbReference type="Pfam" id="PF13087"/>
    </source>
</evidence>
<dbReference type="CDD" id="cd06008">
    <property type="entry name" value="NF-X1-zinc-finger"/>
    <property type="match status" value="1"/>
</dbReference>
<feature type="domain" description="ZNFX1" evidence="3">
    <location>
        <begin position="277"/>
        <end position="386"/>
    </location>
</feature>
<protein>
    <submittedName>
        <fullName evidence="4">28549_t:CDS:1</fullName>
    </submittedName>
</protein>